<gene>
    <name evidence="1" type="ORF">CORC01_12993</name>
</gene>
<sequence>MSWTWAVSQAESRCDFSKGEGLALPGQVRPAMRIHGNWGRHLLPFQDARRIPSWWYLAGRKCDSDRQVKVLMVSFIPQTCEDALMIKIQQEQRDVQQILLDTPDGLARYTESYILRLE</sequence>
<protein>
    <submittedName>
        <fullName evidence="1">Uncharacterized protein</fullName>
    </submittedName>
</protein>
<reference evidence="1 2" key="1">
    <citation type="submission" date="2016-09" db="EMBL/GenBank/DDBJ databases">
        <authorList>
            <person name="Capua I."/>
            <person name="De Benedictis P."/>
            <person name="Joannis T."/>
            <person name="Lombin L.H."/>
            <person name="Cattoli G."/>
        </authorList>
    </citation>
    <scope>NUCLEOTIDE SEQUENCE [LARGE SCALE GENOMIC DNA]</scope>
    <source>
        <strain evidence="1 2">IMI 309357</strain>
    </source>
</reference>
<dbReference type="Proteomes" id="UP000176998">
    <property type="component" value="Unassembled WGS sequence"/>
</dbReference>
<dbReference type="AlphaFoldDB" id="A0A1G4ARQ8"/>
<organism evidence="1 2">
    <name type="scientific">Colletotrichum orchidophilum</name>
    <dbReference type="NCBI Taxonomy" id="1209926"/>
    <lineage>
        <taxon>Eukaryota</taxon>
        <taxon>Fungi</taxon>
        <taxon>Dikarya</taxon>
        <taxon>Ascomycota</taxon>
        <taxon>Pezizomycotina</taxon>
        <taxon>Sordariomycetes</taxon>
        <taxon>Hypocreomycetidae</taxon>
        <taxon>Glomerellales</taxon>
        <taxon>Glomerellaceae</taxon>
        <taxon>Colletotrichum</taxon>
    </lineage>
</organism>
<dbReference type="RefSeq" id="XP_022468874.1">
    <property type="nucleotide sequence ID" value="XM_022624611.1"/>
</dbReference>
<keyword evidence="2" id="KW-1185">Reference proteome</keyword>
<evidence type="ECO:0000313" key="1">
    <source>
        <dbReference type="EMBL" id="OHE91702.1"/>
    </source>
</evidence>
<name>A0A1G4ARQ8_9PEZI</name>
<dbReference type="EMBL" id="MJBS01000173">
    <property type="protein sequence ID" value="OHE91702.1"/>
    <property type="molecule type" value="Genomic_DNA"/>
</dbReference>
<evidence type="ECO:0000313" key="2">
    <source>
        <dbReference type="Proteomes" id="UP000176998"/>
    </source>
</evidence>
<proteinExistence type="predicted"/>
<dbReference type="GeneID" id="34566121"/>
<comment type="caution">
    <text evidence="1">The sequence shown here is derived from an EMBL/GenBank/DDBJ whole genome shotgun (WGS) entry which is preliminary data.</text>
</comment>
<accession>A0A1G4ARQ8</accession>